<dbReference type="OrthoDB" id="1649074at2"/>
<protein>
    <submittedName>
        <fullName evidence="1">Uncharacterized protein</fullName>
    </submittedName>
</protein>
<gene>
    <name evidence="1" type="ORF">FD27_GL000693</name>
</gene>
<dbReference type="Proteomes" id="UP000051445">
    <property type="component" value="Unassembled WGS sequence"/>
</dbReference>
<organism evidence="1 2">
    <name type="scientific">Limosilactobacillus frumenti DSM 13145</name>
    <dbReference type="NCBI Taxonomy" id="1423746"/>
    <lineage>
        <taxon>Bacteria</taxon>
        <taxon>Bacillati</taxon>
        <taxon>Bacillota</taxon>
        <taxon>Bacilli</taxon>
        <taxon>Lactobacillales</taxon>
        <taxon>Lactobacillaceae</taxon>
        <taxon>Limosilactobacillus</taxon>
    </lineage>
</organism>
<comment type="caution">
    <text evidence="1">The sequence shown here is derived from an EMBL/GenBank/DDBJ whole genome shotgun (WGS) entry which is preliminary data.</text>
</comment>
<accession>A0A0R1PDD3</accession>
<dbReference type="RefSeq" id="WP_057750244.1">
    <property type="nucleotide sequence ID" value="NZ_AZER01000016.1"/>
</dbReference>
<dbReference type="EMBL" id="AZER01000016">
    <property type="protein sequence ID" value="KRL26947.1"/>
    <property type="molecule type" value="Genomic_DNA"/>
</dbReference>
<evidence type="ECO:0000313" key="2">
    <source>
        <dbReference type="Proteomes" id="UP000051445"/>
    </source>
</evidence>
<proteinExistence type="predicted"/>
<dbReference type="Pfam" id="PF05256">
    <property type="entry name" value="UPF0223"/>
    <property type="match status" value="1"/>
</dbReference>
<dbReference type="Gene3D" id="1.10.220.80">
    <property type="entry name" value="BH2638-like"/>
    <property type="match status" value="1"/>
</dbReference>
<dbReference type="SUPFAM" id="SSF158504">
    <property type="entry name" value="BH2638-like"/>
    <property type="match status" value="1"/>
</dbReference>
<sequence length="96" mass="11000">MARASYTYPLADDWSVAEINTVIHLYNCVEQAYEGGIPREDVLTAYHNFKTVVNAKSQEKQLSRQFEKVSGYSIYQTVKAAQEGSSKRVRLNEHDR</sequence>
<dbReference type="PIRSF" id="PIRSF037260">
    <property type="entry name" value="UPF0223"/>
    <property type="match status" value="1"/>
</dbReference>
<name>A0A0R1PDD3_9LACO</name>
<dbReference type="PATRIC" id="fig|1423746.3.peg.701"/>
<keyword evidence="2" id="KW-1185">Reference proteome</keyword>
<reference evidence="1 2" key="1">
    <citation type="journal article" date="2015" name="Genome Announc.">
        <title>Expanding the biotechnology potential of lactobacilli through comparative genomics of 213 strains and associated genera.</title>
        <authorList>
            <person name="Sun Z."/>
            <person name="Harris H.M."/>
            <person name="McCann A."/>
            <person name="Guo C."/>
            <person name="Argimon S."/>
            <person name="Zhang W."/>
            <person name="Yang X."/>
            <person name="Jeffery I.B."/>
            <person name="Cooney J.C."/>
            <person name="Kagawa T.F."/>
            <person name="Liu W."/>
            <person name="Song Y."/>
            <person name="Salvetti E."/>
            <person name="Wrobel A."/>
            <person name="Rasinkangas P."/>
            <person name="Parkhill J."/>
            <person name="Rea M.C."/>
            <person name="O'Sullivan O."/>
            <person name="Ritari J."/>
            <person name="Douillard F.P."/>
            <person name="Paul Ross R."/>
            <person name="Yang R."/>
            <person name="Briner A.E."/>
            <person name="Felis G.E."/>
            <person name="de Vos W.M."/>
            <person name="Barrangou R."/>
            <person name="Klaenhammer T.R."/>
            <person name="Caufield P.W."/>
            <person name="Cui Y."/>
            <person name="Zhang H."/>
            <person name="O'Toole P.W."/>
        </authorList>
    </citation>
    <scope>NUCLEOTIDE SEQUENCE [LARGE SCALE GENOMIC DNA]</scope>
    <source>
        <strain evidence="1 2">DSM 13145</strain>
    </source>
</reference>
<dbReference type="AlphaFoldDB" id="A0A0R1PDD3"/>
<dbReference type="NCBIfam" id="NF003353">
    <property type="entry name" value="PRK04387.1"/>
    <property type="match status" value="1"/>
</dbReference>
<dbReference type="InterPro" id="IPR023324">
    <property type="entry name" value="BH2638-like_sf"/>
</dbReference>
<dbReference type="STRING" id="1423746.FD27_GL000693"/>
<dbReference type="InterPro" id="IPR007920">
    <property type="entry name" value="UPF0223"/>
</dbReference>
<evidence type="ECO:0000313" key="1">
    <source>
        <dbReference type="EMBL" id="KRL26947.1"/>
    </source>
</evidence>